<organism evidence="2 3">
    <name type="scientific">Letharia columbiana</name>
    <dbReference type="NCBI Taxonomy" id="112416"/>
    <lineage>
        <taxon>Eukaryota</taxon>
        <taxon>Fungi</taxon>
        <taxon>Dikarya</taxon>
        <taxon>Ascomycota</taxon>
        <taxon>Pezizomycotina</taxon>
        <taxon>Lecanoromycetes</taxon>
        <taxon>OSLEUM clade</taxon>
        <taxon>Lecanoromycetidae</taxon>
        <taxon>Lecanorales</taxon>
        <taxon>Lecanorineae</taxon>
        <taxon>Parmeliaceae</taxon>
        <taxon>Letharia</taxon>
    </lineage>
</organism>
<gene>
    <name evidence="2" type="ORF">HO173_008743</name>
</gene>
<dbReference type="Gene3D" id="3.30.360.10">
    <property type="entry name" value="Dihydrodipicolinate Reductase, domain 2"/>
    <property type="match status" value="1"/>
</dbReference>
<dbReference type="AlphaFoldDB" id="A0A8H6FQS7"/>
<feature type="domain" description="Gal80p-like C-terminal" evidence="1">
    <location>
        <begin position="10"/>
        <end position="157"/>
    </location>
</feature>
<dbReference type="InterPro" id="IPR051317">
    <property type="entry name" value="Gfo/Idh/MocA_oxidoreduct"/>
</dbReference>
<evidence type="ECO:0000313" key="2">
    <source>
        <dbReference type="EMBL" id="KAF6232987.1"/>
    </source>
</evidence>
<dbReference type="OrthoDB" id="446809at2759"/>
<proteinExistence type="predicted"/>
<name>A0A8H6FQS7_9LECA</name>
<sequence>MIGLQGELSPLILRVKSLIEQENKIGKVLSSSIIAAGGTRTRDSIVEGLRYFTRRIVGGNIITIGLRHMIDFVMLVLGELSAFRSPLNIQRPQVPIMGIDGTVIESVATVVADHIMLLGLLSSGAPLSVTFRRGPPFKGTPGFIWSIHGEKGEIRITATGPALQANDDETKLTLHTFDQEEVEVIEWDRHFKDPPRPARNVAAMYEAFANRETEKYPDCTHAVLRHRQIEEVFKSAEEGRRGVYLG</sequence>
<protein>
    <recommendedName>
        <fullName evidence="1">Gal80p-like C-terminal domain-containing protein</fullName>
    </recommendedName>
</protein>
<dbReference type="RefSeq" id="XP_037162409.1">
    <property type="nucleotide sequence ID" value="XM_037310639.1"/>
</dbReference>
<evidence type="ECO:0000259" key="1">
    <source>
        <dbReference type="Pfam" id="PF22685"/>
    </source>
</evidence>
<accession>A0A8H6FQS7</accession>
<keyword evidence="3" id="KW-1185">Reference proteome</keyword>
<comment type="caution">
    <text evidence="2">The sequence shown here is derived from an EMBL/GenBank/DDBJ whole genome shotgun (WGS) entry which is preliminary data.</text>
</comment>
<dbReference type="EMBL" id="JACCJC010000042">
    <property type="protein sequence ID" value="KAF6232987.1"/>
    <property type="molecule type" value="Genomic_DNA"/>
</dbReference>
<reference evidence="2 3" key="1">
    <citation type="journal article" date="2020" name="Genomics">
        <title>Complete, high-quality genomes from long-read metagenomic sequencing of two wolf lichen thalli reveals enigmatic genome architecture.</title>
        <authorList>
            <person name="McKenzie S.K."/>
            <person name="Walston R.F."/>
            <person name="Allen J.L."/>
        </authorList>
    </citation>
    <scope>NUCLEOTIDE SEQUENCE [LARGE SCALE GENOMIC DNA]</scope>
    <source>
        <strain evidence="2">WasteWater2</strain>
    </source>
</reference>
<dbReference type="SUPFAM" id="SSF55347">
    <property type="entry name" value="Glyceraldehyde-3-phosphate dehydrogenase-like, C-terminal domain"/>
    <property type="match status" value="1"/>
</dbReference>
<evidence type="ECO:0000313" key="3">
    <source>
        <dbReference type="Proteomes" id="UP000578531"/>
    </source>
</evidence>
<dbReference type="Pfam" id="PF22685">
    <property type="entry name" value="Gal80p_C-like"/>
    <property type="match status" value="1"/>
</dbReference>
<dbReference type="GeneID" id="59290397"/>
<dbReference type="PANTHER" id="PTHR43708">
    <property type="entry name" value="CONSERVED EXPRESSED OXIDOREDUCTASE (EUROFUNG)"/>
    <property type="match status" value="1"/>
</dbReference>
<dbReference type="Proteomes" id="UP000578531">
    <property type="component" value="Unassembled WGS sequence"/>
</dbReference>
<dbReference type="InterPro" id="IPR055080">
    <property type="entry name" value="Gal80p-like_C"/>
</dbReference>
<dbReference type="PANTHER" id="PTHR43708:SF1">
    <property type="entry name" value="GALACTOSE_LACTOSE METABOLISM REGULATORY PROTEIN GAL80"/>
    <property type="match status" value="1"/>
</dbReference>